<evidence type="ECO:0000313" key="2">
    <source>
        <dbReference type="EMBL" id="KKM89088.1"/>
    </source>
</evidence>
<organism evidence="2">
    <name type="scientific">marine sediment metagenome</name>
    <dbReference type="NCBI Taxonomy" id="412755"/>
    <lineage>
        <taxon>unclassified sequences</taxon>
        <taxon>metagenomes</taxon>
        <taxon>ecological metagenomes</taxon>
    </lineage>
</organism>
<dbReference type="AlphaFoldDB" id="A0A0F9L649"/>
<evidence type="ECO:0000259" key="1">
    <source>
        <dbReference type="Pfam" id="PF13392"/>
    </source>
</evidence>
<proteinExistence type="predicted"/>
<name>A0A0F9L649_9ZZZZ</name>
<dbReference type="Gene3D" id="3.90.75.20">
    <property type="match status" value="1"/>
</dbReference>
<dbReference type="Pfam" id="PF13392">
    <property type="entry name" value="HNH_3"/>
    <property type="match status" value="1"/>
</dbReference>
<feature type="domain" description="HNH nuclease" evidence="1">
    <location>
        <begin position="32"/>
        <end position="76"/>
    </location>
</feature>
<reference evidence="2" key="1">
    <citation type="journal article" date="2015" name="Nature">
        <title>Complex archaea that bridge the gap between prokaryotes and eukaryotes.</title>
        <authorList>
            <person name="Spang A."/>
            <person name="Saw J.H."/>
            <person name="Jorgensen S.L."/>
            <person name="Zaremba-Niedzwiedzka K."/>
            <person name="Martijn J."/>
            <person name="Lind A.E."/>
            <person name="van Eijk R."/>
            <person name="Schleper C."/>
            <person name="Guy L."/>
            <person name="Ettema T.J."/>
        </authorList>
    </citation>
    <scope>NUCLEOTIDE SEQUENCE</scope>
</reference>
<dbReference type="InterPro" id="IPR003615">
    <property type="entry name" value="HNH_nuc"/>
</dbReference>
<dbReference type="EMBL" id="LAZR01006872">
    <property type="protein sequence ID" value="KKM89088.1"/>
    <property type="molecule type" value="Genomic_DNA"/>
</dbReference>
<sequence>MRSKYDWRFNGFTVTPDAKGYPRIYVGGHMIAVHRFVWEQAHGALPRGFVVHHQDGDVANYALDNLMLLKQSDHMRIHLGWIRENGLWVAKPCSRCGQVLPLERFYVRRGVPTGFCKACHGQDTVAHRKRQDPKAREAIYQRYRKRRKLGIVGT</sequence>
<accession>A0A0F9L649</accession>
<dbReference type="SUPFAM" id="SSF54060">
    <property type="entry name" value="His-Me finger endonucleases"/>
    <property type="match status" value="1"/>
</dbReference>
<comment type="caution">
    <text evidence="2">The sequence shown here is derived from an EMBL/GenBank/DDBJ whole genome shotgun (WGS) entry which is preliminary data.</text>
</comment>
<gene>
    <name evidence="2" type="ORF">LCGC14_1252260</name>
</gene>
<dbReference type="InterPro" id="IPR044925">
    <property type="entry name" value="His-Me_finger_sf"/>
</dbReference>
<protein>
    <recommendedName>
        <fullName evidence="1">HNH nuclease domain-containing protein</fullName>
    </recommendedName>
</protein>